<dbReference type="InterPro" id="IPR001482">
    <property type="entry name" value="T2SS/T4SS_dom"/>
</dbReference>
<reference evidence="3 4" key="1">
    <citation type="submission" date="2010-02" db="EMBL/GenBank/DDBJ databases">
        <authorList>
            <person name="Weinstock G."/>
            <person name="Sodergren E."/>
            <person name="Clifton S."/>
            <person name="Fulton L."/>
            <person name="Fulton B."/>
            <person name="Courtney L."/>
            <person name="Fronick C."/>
            <person name="Harrison M."/>
            <person name="Strong C."/>
            <person name="Farmer C."/>
            <person name="Delahaunty K."/>
            <person name="Markovic C."/>
            <person name="Hall O."/>
            <person name="Minx P."/>
            <person name="Tomlinson C."/>
            <person name="Mitreva M."/>
            <person name="Nelson J."/>
            <person name="Hou S."/>
            <person name="Wollam A."/>
            <person name="Pepin K.H."/>
            <person name="Johnson M."/>
            <person name="Bhonagiri V."/>
            <person name="Zhang X."/>
            <person name="Suruliraj S."/>
            <person name="Warren W."/>
            <person name="Chinwalla A."/>
            <person name="Mardis E.R."/>
            <person name="Wilson R.K."/>
        </authorList>
    </citation>
    <scope>NUCLEOTIDE SEQUENCE [LARGE SCALE GENOMIC DNA]</scope>
    <source>
        <strain evidence="3 4">DSM 2876</strain>
    </source>
</reference>
<dbReference type="EMBL" id="ABWN01000033">
    <property type="protein sequence ID" value="EFF68021.1"/>
    <property type="molecule type" value="Genomic_DNA"/>
</dbReference>
<organism evidence="3 4">
    <name type="scientific">Eshraghiella crossota DSM 2876</name>
    <dbReference type="NCBI Taxonomy" id="511680"/>
    <lineage>
        <taxon>Bacteria</taxon>
        <taxon>Bacillati</taxon>
        <taxon>Bacillota</taxon>
        <taxon>Clostridia</taxon>
        <taxon>Lachnospirales</taxon>
        <taxon>Lachnospiraceae</taxon>
        <taxon>Eshraghiella</taxon>
    </lineage>
</organism>
<evidence type="ECO:0000256" key="1">
    <source>
        <dbReference type="ARBA" id="ARBA00006611"/>
    </source>
</evidence>
<dbReference type="HOGENOM" id="CLU_013446_4_0_9"/>
<dbReference type="Proteomes" id="UP000006238">
    <property type="component" value="Unassembled WGS sequence"/>
</dbReference>
<evidence type="ECO:0000259" key="2">
    <source>
        <dbReference type="PROSITE" id="PS00662"/>
    </source>
</evidence>
<dbReference type="InterPro" id="IPR050921">
    <property type="entry name" value="T4SS_GSP_E_ATPase"/>
</dbReference>
<comment type="similarity">
    <text evidence="1">Belongs to the GSP E family.</text>
</comment>
<dbReference type="SUPFAM" id="SSF52540">
    <property type="entry name" value="P-loop containing nucleoside triphosphate hydrolases"/>
    <property type="match status" value="1"/>
</dbReference>
<dbReference type="GeneID" id="98917958"/>
<dbReference type="InterPro" id="IPR006321">
    <property type="entry name" value="PilT/PilU"/>
</dbReference>
<dbReference type="PANTHER" id="PTHR30486:SF16">
    <property type="entry name" value="TWITCHING MOTILITY PROTEIN PILT"/>
    <property type="match status" value="1"/>
</dbReference>
<dbReference type="Pfam" id="PF00437">
    <property type="entry name" value="T2SSE"/>
    <property type="match status" value="1"/>
</dbReference>
<evidence type="ECO:0000313" key="3">
    <source>
        <dbReference type="EMBL" id="EFF68021.1"/>
    </source>
</evidence>
<keyword evidence="4" id="KW-1185">Reference proteome</keyword>
<evidence type="ECO:0000313" key="4">
    <source>
        <dbReference type="Proteomes" id="UP000006238"/>
    </source>
</evidence>
<gene>
    <name evidence="3" type="ORF">BUTYVIB_01901</name>
</gene>
<dbReference type="InterPro" id="IPR003593">
    <property type="entry name" value="AAA+_ATPase"/>
</dbReference>
<dbReference type="CDD" id="cd01131">
    <property type="entry name" value="PilT"/>
    <property type="match status" value="1"/>
</dbReference>
<name>D4S1D1_9FIRM</name>
<dbReference type="RefSeq" id="WP_005603771.1">
    <property type="nucleotide sequence ID" value="NZ_GG663524.1"/>
</dbReference>
<feature type="domain" description="Bacterial type II secretion system protein E" evidence="2">
    <location>
        <begin position="194"/>
        <end position="208"/>
    </location>
</feature>
<dbReference type="SMART" id="SM00382">
    <property type="entry name" value="AAA"/>
    <property type="match status" value="1"/>
</dbReference>
<dbReference type="PROSITE" id="PS00662">
    <property type="entry name" value="T2SP_E"/>
    <property type="match status" value="1"/>
</dbReference>
<proteinExistence type="inferred from homology"/>
<dbReference type="NCBIfam" id="TIGR01420">
    <property type="entry name" value="pilT_fam"/>
    <property type="match status" value="1"/>
</dbReference>
<comment type="caution">
    <text evidence="3">The sequence shown here is derived from an EMBL/GenBank/DDBJ whole genome shotgun (WGS) entry which is preliminary data.</text>
</comment>
<dbReference type="eggNOG" id="COG2805">
    <property type="taxonomic scope" value="Bacteria"/>
</dbReference>
<dbReference type="Gene3D" id="3.40.50.300">
    <property type="entry name" value="P-loop containing nucleotide triphosphate hydrolases"/>
    <property type="match status" value="1"/>
</dbReference>
<dbReference type="PANTHER" id="PTHR30486">
    <property type="entry name" value="TWITCHING MOTILITY PROTEIN PILT"/>
    <property type="match status" value="1"/>
</dbReference>
<protein>
    <submittedName>
        <fullName evidence="3">Twitching motility protein</fullName>
    </submittedName>
</protein>
<dbReference type="Gene3D" id="3.30.450.90">
    <property type="match status" value="1"/>
</dbReference>
<dbReference type="AlphaFoldDB" id="D4S1D1"/>
<accession>D4S1D1</accession>
<sequence>MVTIEELLKIGKENGASDVHITVGLPPEMRVNGELMGMDYPRLTPTDTEEIVGQLLNEKQKNIIKEYGEADFSFSIPSLGRYRVNAFKQRGSLAAAIRLVGTQIPRPEDLGLPKSVIELHNKKRGLILVTGPTGSGKSTTLASLINKINENRKAHIITLEDPIEYLHTHKQAMINQREVGLDTMSYANALRAALREDPDVILVGEMRDLETISIAITAAETGHLVLSTLHTIGAASTIDRIIDVFPPHQQQQIRIQLSMVLEAVISQQLIPTTDKHHRVAAFEVMLMTVAIKNLIRESKTFQIDSMIQTSREKGMITMDDALYELCMMGHITSESALSFAQDPVALEKKIKIY</sequence>
<dbReference type="GO" id="GO:0005524">
    <property type="term" value="F:ATP binding"/>
    <property type="evidence" value="ECO:0007669"/>
    <property type="project" value="InterPro"/>
</dbReference>
<dbReference type="InterPro" id="IPR027417">
    <property type="entry name" value="P-loop_NTPase"/>
</dbReference>
<dbReference type="STRING" id="45851.BHV86_08830"/>
<dbReference type="GO" id="GO:0016887">
    <property type="term" value="F:ATP hydrolysis activity"/>
    <property type="evidence" value="ECO:0007669"/>
    <property type="project" value="InterPro"/>
</dbReference>